<organism evidence="1">
    <name type="scientific">marine sediment metagenome</name>
    <dbReference type="NCBI Taxonomy" id="412755"/>
    <lineage>
        <taxon>unclassified sequences</taxon>
        <taxon>metagenomes</taxon>
        <taxon>ecological metagenomes</taxon>
    </lineage>
</organism>
<sequence>MGKVRLSGMRDWTIDYTADTVESTDFDDAGVKQFLATLTGWTGTFSGFGHPGWETAAAVGTQYLGSFFVSASTGSSYTGSVIITGASPGVAVDGAAVVSYTFQGTEALNFA</sequence>
<dbReference type="AlphaFoldDB" id="A0A0F9C0J3"/>
<evidence type="ECO:0000313" key="1">
    <source>
        <dbReference type="EMBL" id="KKL19712.1"/>
    </source>
</evidence>
<comment type="caution">
    <text evidence="1">The sequence shown here is derived from an EMBL/GenBank/DDBJ whole genome shotgun (WGS) entry which is preliminary data.</text>
</comment>
<proteinExistence type="predicted"/>
<gene>
    <name evidence="1" type="ORF">LCGC14_2462730</name>
</gene>
<name>A0A0F9C0J3_9ZZZZ</name>
<protein>
    <submittedName>
        <fullName evidence="1">Uncharacterized protein</fullName>
    </submittedName>
</protein>
<accession>A0A0F9C0J3</accession>
<reference evidence="1" key="1">
    <citation type="journal article" date="2015" name="Nature">
        <title>Complex archaea that bridge the gap between prokaryotes and eukaryotes.</title>
        <authorList>
            <person name="Spang A."/>
            <person name="Saw J.H."/>
            <person name="Jorgensen S.L."/>
            <person name="Zaremba-Niedzwiedzka K."/>
            <person name="Martijn J."/>
            <person name="Lind A.E."/>
            <person name="van Eijk R."/>
            <person name="Schleper C."/>
            <person name="Guy L."/>
            <person name="Ettema T.J."/>
        </authorList>
    </citation>
    <scope>NUCLEOTIDE SEQUENCE</scope>
</reference>
<dbReference type="EMBL" id="LAZR01038379">
    <property type="protein sequence ID" value="KKL19712.1"/>
    <property type="molecule type" value="Genomic_DNA"/>
</dbReference>